<name>A0A6J5LGX9_9CAUD</name>
<reference evidence="2" key="1">
    <citation type="submission" date="2020-04" db="EMBL/GenBank/DDBJ databases">
        <authorList>
            <person name="Chiriac C."/>
            <person name="Salcher M."/>
            <person name="Ghai R."/>
            <person name="Kavagutti S V."/>
        </authorList>
    </citation>
    <scope>NUCLEOTIDE SEQUENCE</scope>
</reference>
<evidence type="ECO:0000259" key="1">
    <source>
        <dbReference type="Pfam" id="PF25590"/>
    </source>
</evidence>
<feature type="domain" description="DUF7936" evidence="1">
    <location>
        <begin position="2"/>
        <end position="95"/>
    </location>
</feature>
<proteinExistence type="predicted"/>
<accession>A0A6J5LGX9</accession>
<dbReference type="EMBL" id="LR796268">
    <property type="protein sequence ID" value="CAB4132802.1"/>
    <property type="molecule type" value="Genomic_DNA"/>
</dbReference>
<sequence>MITWKITQCDRLTADGFITTAHWTATAVDENYVASIYSTCSFAEGVLSIPYDEVTEQDVLNWCWASGVDKDTTESALAAQIELQKNPVQATGVPWSN</sequence>
<organism evidence="2">
    <name type="scientific">uncultured Caudovirales phage</name>
    <dbReference type="NCBI Taxonomy" id="2100421"/>
    <lineage>
        <taxon>Viruses</taxon>
        <taxon>Duplodnaviria</taxon>
        <taxon>Heunggongvirae</taxon>
        <taxon>Uroviricota</taxon>
        <taxon>Caudoviricetes</taxon>
        <taxon>Peduoviridae</taxon>
        <taxon>Maltschvirus</taxon>
        <taxon>Maltschvirus maltsch</taxon>
    </lineage>
</organism>
<protein>
    <recommendedName>
        <fullName evidence="1">DUF7936 domain-containing protein</fullName>
    </recommendedName>
</protein>
<dbReference type="InterPro" id="IPR057696">
    <property type="entry name" value="DUF7936"/>
</dbReference>
<gene>
    <name evidence="2" type="ORF">UFOVP249_37</name>
</gene>
<dbReference type="Pfam" id="PF25590">
    <property type="entry name" value="DUF7936"/>
    <property type="match status" value="1"/>
</dbReference>
<evidence type="ECO:0000313" key="2">
    <source>
        <dbReference type="EMBL" id="CAB4132802.1"/>
    </source>
</evidence>